<proteinExistence type="predicted"/>
<reference evidence="2 3" key="2">
    <citation type="submission" date="2024-10" db="EMBL/GenBank/DDBJ databases">
        <authorList>
            <person name="Ryan C."/>
        </authorList>
    </citation>
    <scope>NUCLEOTIDE SEQUENCE [LARGE SCALE GENOMIC DNA]</scope>
</reference>
<dbReference type="PANTHER" id="PTHR33065">
    <property type="entry name" value="OS07G0486400 PROTEIN"/>
    <property type="match status" value="1"/>
</dbReference>
<gene>
    <name evidence="2" type="ORF">URODEC1_LOCUS59726</name>
</gene>
<keyword evidence="3" id="KW-1185">Reference proteome</keyword>
<evidence type="ECO:0000259" key="1">
    <source>
        <dbReference type="Pfam" id="PF20241"/>
    </source>
</evidence>
<dbReference type="Pfam" id="PF20241">
    <property type="entry name" value="DUF6598"/>
    <property type="match status" value="1"/>
</dbReference>
<organism evidence="2 3">
    <name type="scientific">Urochloa decumbens</name>
    <dbReference type="NCBI Taxonomy" id="240449"/>
    <lineage>
        <taxon>Eukaryota</taxon>
        <taxon>Viridiplantae</taxon>
        <taxon>Streptophyta</taxon>
        <taxon>Embryophyta</taxon>
        <taxon>Tracheophyta</taxon>
        <taxon>Spermatophyta</taxon>
        <taxon>Magnoliopsida</taxon>
        <taxon>Liliopsida</taxon>
        <taxon>Poales</taxon>
        <taxon>Poaceae</taxon>
        <taxon>PACMAD clade</taxon>
        <taxon>Panicoideae</taxon>
        <taxon>Panicodae</taxon>
        <taxon>Paniceae</taxon>
        <taxon>Melinidinae</taxon>
        <taxon>Urochloa</taxon>
    </lineage>
</organism>
<evidence type="ECO:0000313" key="2">
    <source>
        <dbReference type="EMBL" id="CAL4989455.1"/>
    </source>
</evidence>
<reference evidence="3" key="1">
    <citation type="submission" date="2024-06" db="EMBL/GenBank/DDBJ databases">
        <authorList>
            <person name="Ryan C."/>
        </authorList>
    </citation>
    <scope>NUCLEOTIDE SEQUENCE [LARGE SCALE GENOMIC DNA]</scope>
</reference>
<evidence type="ECO:0000313" key="3">
    <source>
        <dbReference type="Proteomes" id="UP001497457"/>
    </source>
</evidence>
<dbReference type="PANTHER" id="PTHR33065:SF184">
    <property type="entry name" value="DUF6598 DOMAIN-CONTAINING PROTEIN"/>
    <property type="match status" value="1"/>
</dbReference>
<protein>
    <recommendedName>
        <fullName evidence="1">DUF6598 domain-containing protein</fullName>
    </recommendedName>
</protein>
<feature type="domain" description="DUF6598" evidence="1">
    <location>
        <begin position="29"/>
        <end position="290"/>
    </location>
</feature>
<dbReference type="EMBL" id="OZ075133">
    <property type="protein sequence ID" value="CAL4989455.1"/>
    <property type="molecule type" value="Genomic_DNA"/>
</dbReference>
<sequence length="298" mass="31365">MAAATGYSDAPTDEQLRAYAELPQHGRYMAEVFAVRVPAAAAGGDRPPAPCGTISFHGGHCCSDFIYSSSPAEDEEPTPPPTCDSQGNILLTGPSVATSAYGPIVFNLDLHDGSHGSTSTKGEAAADEAEDGNAGRIFCDAVDGEFSNYDRTIVETVDTGYGPADVIYAVLSNAVEGRVAVKLAHHVGSDAAAILGRITARSKLFDAGCVLFYNEHGDKEDDVRVRSGELIPLARQALAVPVHMPLTVELDLSCSSGDEIVRGALEFNPAIDGQHTQRLGGVNGAELEVTISWSDYPW</sequence>
<dbReference type="Proteomes" id="UP001497457">
    <property type="component" value="Chromosome 23rd"/>
</dbReference>
<dbReference type="InterPro" id="IPR046533">
    <property type="entry name" value="DUF6598"/>
</dbReference>
<name>A0ABC9AYE9_9POAL</name>
<accession>A0ABC9AYE9</accession>
<dbReference type="AlphaFoldDB" id="A0ABC9AYE9"/>